<keyword evidence="2 4" id="KW-0472">Membrane</keyword>
<dbReference type="HAMAP" id="MF_00923">
    <property type="entry name" value="OM_assembly_BamB"/>
    <property type="match status" value="1"/>
</dbReference>
<proteinExistence type="inferred from homology"/>
<keyword evidence="1 4" id="KW-0732">Signal</keyword>
<evidence type="ECO:0000256" key="3">
    <source>
        <dbReference type="ARBA" id="ARBA00023237"/>
    </source>
</evidence>
<evidence type="ECO:0000313" key="7">
    <source>
        <dbReference type="Proteomes" id="UP000295443"/>
    </source>
</evidence>
<evidence type="ECO:0000256" key="4">
    <source>
        <dbReference type="HAMAP-Rule" id="MF_00923"/>
    </source>
</evidence>
<dbReference type="Proteomes" id="UP000295443">
    <property type="component" value="Unassembled WGS sequence"/>
</dbReference>
<dbReference type="GO" id="GO:0043165">
    <property type="term" value="P:Gram-negative-bacterium-type cell outer membrane assembly"/>
    <property type="evidence" value="ECO:0007669"/>
    <property type="project" value="UniProtKB-UniRule"/>
</dbReference>
<dbReference type="InterPro" id="IPR002372">
    <property type="entry name" value="PQQ_rpt_dom"/>
</dbReference>
<accession>A0A4R1BKU1</accession>
<dbReference type="EMBL" id="SJZB01000013">
    <property type="protein sequence ID" value="TCJ17917.1"/>
    <property type="molecule type" value="Genomic_DNA"/>
</dbReference>
<dbReference type="OrthoDB" id="5173551at2"/>
<dbReference type="SMART" id="SM00564">
    <property type="entry name" value="PQQ"/>
    <property type="match status" value="6"/>
</dbReference>
<protein>
    <recommendedName>
        <fullName evidence="4">Outer membrane protein assembly factor BamB</fullName>
    </recommendedName>
</protein>
<dbReference type="AlphaFoldDB" id="A0A4R1BKU1"/>
<comment type="subunit">
    <text evidence="4">Part of the Bam complex.</text>
</comment>
<feature type="signal peptide" evidence="4">
    <location>
        <begin position="1"/>
        <end position="20"/>
    </location>
</feature>
<evidence type="ECO:0000313" key="6">
    <source>
        <dbReference type="EMBL" id="TCJ17917.1"/>
    </source>
</evidence>
<sequence precursor="true">MAWEADMKVLLALLLAAALAGCSTTKNVIGDVGGWFGLSGGSAKTKPAELAEIKPVAKLTRLWDVNVGAGKPYAFSPASDGQAVYAASADGRVVKLDLATGKEVWRAEAKQSLSAGVGVGSGVVLVGTPKGQVLAFRTDNGQLDWTATLSGEILTAPVAAGGLVAARGNDGRIWLFDAADGKQRWVYSRVLPALISRLQGDLLLTSRALFAGHPGGKLTALSLANGAPLWEANVALPKGVTELERIADVAGALAADDHLVCAGAYQGRLGCFDQTTGNPVWMRDFSSPGGVAMGPRFLFAADEHSIIQGYDKLRGASLWKQESLLDREVLTPVVFSKYVAVADYQGIVHLLSLEEGALVGRAGTDGSAVIGHMQALGDDGLLVQTVNGGVYAFKIQ</sequence>
<evidence type="ECO:0000259" key="5">
    <source>
        <dbReference type="Pfam" id="PF13360"/>
    </source>
</evidence>
<evidence type="ECO:0000256" key="2">
    <source>
        <dbReference type="ARBA" id="ARBA00023136"/>
    </source>
</evidence>
<dbReference type="SUPFAM" id="SSF50998">
    <property type="entry name" value="Quinoprotein alcohol dehydrogenase-like"/>
    <property type="match status" value="1"/>
</dbReference>
<dbReference type="InterPro" id="IPR017687">
    <property type="entry name" value="BamB"/>
</dbReference>
<dbReference type="PANTHER" id="PTHR34512">
    <property type="entry name" value="CELL SURFACE PROTEIN"/>
    <property type="match status" value="1"/>
</dbReference>
<dbReference type="InterPro" id="IPR015943">
    <property type="entry name" value="WD40/YVTN_repeat-like_dom_sf"/>
</dbReference>
<dbReference type="InterPro" id="IPR011047">
    <property type="entry name" value="Quinoprotein_ADH-like_sf"/>
</dbReference>
<keyword evidence="7" id="KW-1185">Reference proteome</keyword>
<name>A0A4R1BKU1_9PROT</name>
<comment type="similarity">
    <text evidence="4">Belongs to the BamB family.</text>
</comment>
<keyword evidence="3 4" id="KW-0998">Cell outer membrane</keyword>
<dbReference type="Gene3D" id="2.130.10.10">
    <property type="entry name" value="YVTN repeat-like/Quinoprotein amine dehydrogenase"/>
    <property type="match status" value="1"/>
</dbReference>
<dbReference type="GO" id="GO:0009279">
    <property type="term" value="C:cell outer membrane"/>
    <property type="evidence" value="ECO:0007669"/>
    <property type="project" value="UniProtKB-SubCell"/>
</dbReference>
<gene>
    <name evidence="4 6" type="primary">bamB</name>
    <name evidence="6" type="ORF">EZJ19_03125</name>
</gene>
<feature type="chain" id="PRO_5021056677" description="Outer membrane protein assembly factor BamB" evidence="4">
    <location>
        <begin position="21"/>
        <end position="396"/>
    </location>
</feature>
<comment type="function">
    <text evidence="4">Part of the outer membrane protein assembly complex, which is involved in assembly and insertion of beta-barrel proteins into the outer membrane.</text>
</comment>
<comment type="caution">
    <text evidence="6">The sequence shown here is derived from an EMBL/GenBank/DDBJ whole genome shotgun (WGS) entry which is preliminary data.</text>
</comment>
<feature type="domain" description="Pyrrolo-quinoline quinone repeat" evidence="5">
    <location>
        <begin position="90"/>
        <end position="321"/>
    </location>
</feature>
<dbReference type="NCBIfam" id="TIGR03300">
    <property type="entry name" value="assembly_YfgL"/>
    <property type="match status" value="1"/>
</dbReference>
<evidence type="ECO:0000256" key="1">
    <source>
        <dbReference type="ARBA" id="ARBA00022729"/>
    </source>
</evidence>
<comment type="subcellular location">
    <subcellularLocation>
        <location evidence="4">Cell outer membrane</location>
    </subcellularLocation>
</comment>
<dbReference type="PANTHER" id="PTHR34512:SF30">
    <property type="entry name" value="OUTER MEMBRANE PROTEIN ASSEMBLY FACTOR BAMB"/>
    <property type="match status" value="1"/>
</dbReference>
<organism evidence="6 7">
    <name type="scientific">Parasulfuritortus cantonensis</name>
    <dbReference type="NCBI Taxonomy" id="2528202"/>
    <lineage>
        <taxon>Bacteria</taxon>
        <taxon>Pseudomonadati</taxon>
        <taxon>Pseudomonadota</taxon>
        <taxon>Betaproteobacteria</taxon>
        <taxon>Nitrosomonadales</taxon>
        <taxon>Thiobacillaceae</taxon>
        <taxon>Parasulfuritortus</taxon>
    </lineage>
</organism>
<dbReference type="InterPro" id="IPR018391">
    <property type="entry name" value="PQQ_b-propeller_rpt"/>
</dbReference>
<dbReference type="GO" id="GO:0051205">
    <property type="term" value="P:protein insertion into membrane"/>
    <property type="evidence" value="ECO:0007669"/>
    <property type="project" value="UniProtKB-UniRule"/>
</dbReference>
<reference evidence="6 7" key="1">
    <citation type="submission" date="2019-03" db="EMBL/GenBank/DDBJ databases">
        <title>Genome sequence of Thiobacillaceae bacterium LSR1, a sulfur-oxidizing bacterium isolated from freshwater sediment.</title>
        <authorList>
            <person name="Li S."/>
        </authorList>
    </citation>
    <scope>NUCLEOTIDE SEQUENCE [LARGE SCALE GENOMIC DNA]</scope>
    <source>
        <strain evidence="6 7">LSR1</strain>
    </source>
</reference>
<dbReference type="Pfam" id="PF13360">
    <property type="entry name" value="PQQ_2"/>
    <property type="match status" value="1"/>
</dbReference>